<evidence type="ECO:0000313" key="3">
    <source>
        <dbReference type="Proteomes" id="UP000235371"/>
    </source>
</evidence>
<dbReference type="OrthoDB" id="3552116at2759"/>
<protein>
    <submittedName>
        <fullName evidence="2">Uncharacterized protein</fullName>
    </submittedName>
</protein>
<evidence type="ECO:0000313" key="2">
    <source>
        <dbReference type="EMBL" id="PMD67084.1"/>
    </source>
</evidence>
<sequence>MGVSWSDDETVDEQESFLDDFKYECSDSDEFIKSETGNSDDPAKKKHKNSARRKHGERCLPDPIISRDNAIVGQPDLSKVSFTLQTERPDLNNPGSYLPSDPVLFEYTQPIDWDDKTSIGKLNSWRYQVFKRTWGQKRVSRPPWTINEQTKLLSLLDSHLKSPSTGGRYSHIQWQEIERAFNSFFQNHTHLKGEMTAETSYNQRGKENTAKSRMLVADRPHLQRSAGAIENQ</sequence>
<reference evidence="2 3" key="1">
    <citation type="submission" date="2016-04" db="EMBL/GenBank/DDBJ databases">
        <title>A degradative enzymes factory behind the ericoid mycorrhizal symbiosis.</title>
        <authorList>
            <consortium name="DOE Joint Genome Institute"/>
            <person name="Martino E."/>
            <person name="Morin E."/>
            <person name="Grelet G."/>
            <person name="Kuo A."/>
            <person name="Kohler A."/>
            <person name="Daghino S."/>
            <person name="Barry K."/>
            <person name="Choi C."/>
            <person name="Cichocki N."/>
            <person name="Clum A."/>
            <person name="Copeland A."/>
            <person name="Hainaut M."/>
            <person name="Haridas S."/>
            <person name="Labutti K."/>
            <person name="Lindquist E."/>
            <person name="Lipzen A."/>
            <person name="Khouja H.-R."/>
            <person name="Murat C."/>
            <person name="Ohm R."/>
            <person name="Olson A."/>
            <person name="Spatafora J."/>
            <person name="Veneault-Fourrey C."/>
            <person name="Henrissat B."/>
            <person name="Grigoriev I."/>
            <person name="Martin F."/>
            <person name="Perotto S."/>
        </authorList>
    </citation>
    <scope>NUCLEOTIDE SEQUENCE [LARGE SCALE GENOMIC DNA]</scope>
    <source>
        <strain evidence="2 3">E</strain>
    </source>
</reference>
<dbReference type="AlphaFoldDB" id="A0A2J6TVL5"/>
<dbReference type="EMBL" id="KZ613740">
    <property type="protein sequence ID" value="PMD67084.1"/>
    <property type="molecule type" value="Genomic_DNA"/>
</dbReference>
<dbReference type="GeneID" id="36584659"/>
<organism evidence="2 3">
    <name type="scientific">Hyaloscypha bicolor E</name>
    <dbReference type="NCBI Taxonomy" id="1095630"/>
    <lineage>
        <taxon>Eukaryota</taxon>
        <taxon>Fungi</taxon>
        <taxon>Dikarya</taxon>
        <taxon>Ascomycota</taxon>
        <taxon>Pezizomycotina</taxon>
        <taxon>Leotiomycetes</taxon>
        <taxon>Helotiales</taxon>
        <taxon>Hyaloscyphaceae</taxon>
        <taxon>Hyaloscypha</taxon>
        <taxon>Hyaloscypha bicolor</taxon>
    </lineage>
</organism>
<evidence type="ECO:0000256" key="1">
    <source>
        <dbReference type="SAM" id="MobiDB-lite"/>
    </source>
</evidence>
<name>A0A2J6TVL5_9HELO</name>
<feature type="compositionally biased region" description="Basic residues" evidence="1">
    <location>
        <begin position="44"/>
        <end position="56"/>
    </location>
</feature>
<accession>A0A2J6TVL5</accession>
<proteinExistence type="predicted"/>
<dbReference type="RefSeq" id="XP_024743988.1">
    <property type="nucleotide sequence ID" value="XM_024876580.1"/>
</dbReference>
<dbReference type="InParanoid" id="A0A2J6TVL5"/>
<gene>
    <name evidence="2" type="ORF">K444DRAFT_5523</name>
</gene>
<feature type="region of interest" description="Disordered" evidence="1">
    <location>
        <begin position="31"/>
        <end position="56"/>
    </location>
</feature>
<keyword evidence="3" id="KW-1185">Reference proteome</keyword>
<dbReference type="Proteomes" id="UP000235371">
    <property type="component" value="Unassembled WGS sequence"/>
</dbReference>